<evidence type="ECO:0000313" key="3">
    <source>
        <dbReference type="Proteomes" id="UP000276991"/>
    </source>
</evidence>
<sequence>MMFIHTIIPSLSLIFPLIHCLPDYTIETFPDSLLRPDLCNLSSPGFACDPDQLLERFNHTLSGAEYLSQHLQRIRNTTDCPCLEEDKLYDYCPIINSHGYTISVAIMKSIEMNSSMINAENRIHTVQTFADMLRQRQNRSQCADDALIVAVTDWKAVYTSLGEVIGRMLTSSIITRITREAGISISVIFYTKL</sequence>
<accession>A0A498S8H2</accession>
<dbReference type="Pfam" id="PF17175">
    <property type="entry name" value="MOLO1"/>
    <property type="match status" value="1"/>
</dbReference>
<dbReference type="InterPro" id="IPR033438">
    <property type="entry name" value="MOLO1"/>
</dbReference>
<protein>
    <submittedName>
        <fullName evidence="2">Uncharacterized protein</fullName>
    </submittedName>
</protein>
<feature type="chain" id="PRO_5019758375" evidence="1">
    <location>
        <begin position="21"/>
        <end position="193"/>
    </location>
</feature>
<feature type="signal peptide" evidence="1">
    <location>
        <begin position="1"/>
        <end position="20"/>
    </location>
</feature>
<dbReference type="PANTHER" id="PTHR33748:SF5">
    <property type="entry name" value="GROUND-LIKE DOMAIN-CONTAINING PROTEIN"/>
    <property type="match status" value="1"/>
</dbReference>
<keyword evidence="3" id="KW-1185">Reference proteome</keyword>
<dbReference type="Proteomes" id="UP000276991">
    <property type="component" value="Unassembled WGS sequence"/>
</dbReference>
<dbReference type="GO" id="GO:0005892">
    <property type="term" value="C:acetylcholine-gated channel complex"/>
    <property type="evidence" value="ECO:0007669"/>
    <property type="project" value="InterPro"/>
</dbReference>
<proteinExistence type="predicted"/>
<dbReference type="EMBL" id="UPTC01000314">
    <property type="protein sequence ID" value="VBB27945.1"/>
    <property type="molecule type" value="Genomic_DNA"/>
</dbReference>
<evidence type="ECO:0000256" key="1">
    <source>
        <dbReference type="SAM" id="SignalP"/>
    </source>
</evidence>
<evidence type="ECO:0000313" key="2">
    <source>
        <dbReference type="EMBL" id="VBB27945.1"/>
    </source>
</evidence>
<keyword evidence="1" id="KW-0732">Signal</keyword>
<name>A0A498S8H2_ACAVI</name>
<organism evidence="2 3">
    <name type="scientific">Acanthocheilonema viteae</name>
    <name type="common">Filarial nematode worm</name>
    <name type="synonym">Dipetalonema viteae</name>
    <dbReference type="NCBI Taxonomy" id="6277"/>
    <lineage>
        <taxon>Eukaryota</taxon>
        <taxon>Metazoa</taxon>
        <taxon>Ecdysozoa</taxon>
        <taxon>Nematoda</taxon>
        <taxon>Chromadorea</taxon>
        <taxon>Rhabditida</taxon>
        <taxon>Spirurina</taxon>
        <taxon>Spiruromorpha</taxon>
        <taxon>Filarioidea</taxon>
        <taxon>Onchocercidae</taxon>
        <taxon>Acanthocheilonema</taxon>
    </lineage>
</organism>
<dbReference type="AlphaFoldDB" id="A0A498S8H2"/>
<reference evidence="2 3" key="1">
    <citation type="submission" date="2018-08" db="EMBL/GenBank/DDBJ databases">
        <authorList>
            <person name="Laetsch R D."/>
            <person name="Stevens L."/>
            <person name="Kumar S."/>
            <person name="Blaxter L. M."/>
        </authorList>
    </citation>
    <scope>NUCLEOTIDE SEQUENCE [LARGE SCALE GENOMIC DNA]</scope>
</reference>
<gene>
    <name evidence="2" type="ORF">NAV_LOCUS2775</name>
</gene>
<dbReference type="PANTHER" id="PTHR33748">
    <property type="entry name" value="PROTEIN CBG04600"/>
    <property type="match status" value="1"/>
</dbReference>
<dbReference type="OrthoDB" id="8062037at2759"/>